<dbReference type="InterPro" id="IPR001594">
    <property type="entry name" value="Palmitoyltrfase_DHHC"/>
</dbReference>
<feature type="transmembrane region" description="Helical" evidence="7">
    <location>
        <begin position="201"/>
        <end position="223"/>
    </location>
</feature>
<gene>
    <name evidence="10" type="ORF">BLNAU_5739</name>
</gene>
<evidence type="ECO:0000313" key="10">
    <source>
        <dbReference type="EMBL" id="KAK2959181.1"/>
    </source>
</evidence>
<comment type="caution">
    <text evidence="10">The sequence shown here is derived from an EMBL/GenBank/DDBJ whole genome shotgun (WGS) entry which is preliminary data.</text>
</comment>
<evidence type="ECO:0000256" key="5">
    <source>
        <dbReference type="ARBA" id="ARBA00023136"/>
    </source>
</evidence>
<evidence type="ECO:0000256" key="6">
    <source>
        <dbReference type="ARBA" id="ARBA00023315"/>
    </source>
</evidence>
<keyword evidence="11" id="KW-1185">Reference proteome</keyword>
<sequence>MAPCLAKCCDAPIMAMNKHRTNGFMSPISTLQIFSWILLPVHLAISITFVYGGLPQVASMIAIITTTLCFIIGYVLMFIVTIVDPADPLLHERQEDVQISSDHAQNEPRHYCGMCSKVVLRSSKHCRKCNKCISGFDHHCAWVNNCIGERNYRQFFVLLVAVVLQFAISFGMSIYCIVNVWPLRLKDYFFIIIKFEPKIFFTFFSSVLIVLSGAGLFVIGDLLRFHIMLQFRSETTLQYYNRTRKEKEEKKKKKAREPLGLPVPITSSTAQLEHVPTAVLRGEPVASPSATATPSFVSPFSSEYGEDHSNAGSPRSPDRRTLPAPDTGRTSSLAMSFVRKEGEVENVRSYSSLSSQRPPSAAKANNIFGTALSSTVTSIDHFHAARLTKMRDSVRPRPVSAFGTFSTNTHALSINGATSSVGGDLNGPGSLSATMPNIRSDANTLFNTQMHALNTQGPSPSVVTRANARKGKRDTAKATLSVSSSDITHTNQLDSTMERAEWTPTDPPT</sequence>
<dbReference type="Proteomes" id="UP001281761">
    <property type="component" value="Unassembled WGS sequence"/>
</dbReference>
<feature type="region of interest" description="Disordered" evidence="8">
    <location>
        <begin position="453"/>
        <end position="509"/>
    </location>
</feature>
<comment type="catalytic activity">
    <reaction evidence="7">
        <text>L-cysteinyl-[protein] + hexadecanoyl-CoA = S-hexadecanoyl-L-cysteinyl-[protein] + CoA</text>
        <dbReference type="Rhea" id="RHEA:36683"/>
        <dbReference type="Rhea" id="RHEA-COMP:10131"/>
        <dbReference type="Rhea" id="RHEA-COMP:11032"/>
        <dbReference type="ChEBI" id="CHEBI:29950"/>
        <dbReference type="ChEBI" id="CHEBI:57287"/>
        <dbReference type="ChEBI" id="CHEBI:57379"/>
        <dbReference type="ChEBI" id="CHEBI:74151"/>
        <dbReference type="EC" id="2.3.1.225"/>
    </reaction>
</comment>
<comment type="domain">
    <text evidence="7">The DHHC domain is required for palmitoyltransferase activity.</text>
</comment>
<reference evidence="10 11" key="1">
    <citation type="journal article" date="2022" name="bioRxiv">
        <title>Genomics of Preaxostyla Flagellates Illuminates Evolutionary Transitions and the Path Towards Mitochondrial Loss.</title>
        <authorList>
            <person name="Novak L.V.F."/>
            <person name="Treitli S.C."/>
            <person name="Pyrih J."/>
            <person name="Halakuc P."/>
            <person name="Pipaliya S.V."/>
            <person name="Vacek V."/>
            <person name="Brzon O."/>
            <person name="Soukal P."/>
            <person name="Eme L."/>
            <person name="Dacks J.B."/>
            <person name="Karnkowska A."/>
            <person name="Elias M."/>
            <person name="Hampl V."/>
        </authorList>
    </citation>
    <scope>NUCLEOTIDE SEQUENCE [LARGE SCALE GENOMIC DNA]</scope>
    <source>
        <strain evidence="10">NAU3</strain>
        <tissue evidence="10">Gut</tissue>
    </source>
</reference>
<feature type="transmembrane region" description="Helical" evidence="7">
    <location>
        <begin position="155"/>
        <end position="181"/>
    </location>
</feature>
<dbReference type="EC" id="2.3.1.225" evidence="7"/>
<protein>
    <recommendedName>
        <fullName evidence="7">Palmitoyltransferase</fullName>
        <ecNumber evidence="7">2.3.1.225</ecNumber>
    </recommendedName>
</protein>
<proteinExistence type="inferred from homology"/>
<keyword evidence="3 7" id="KW-0812">Transmembrane</keyword>
<feature type="transmembrane region" description="Helical" evidence="7">
    <location>
        <begin position="33"/>
        <end position="54"/>
    </location>
</feature>
<evidence type="ECO:0000256" key="3">
    <source>
        <dbReference type="ARBA" id="ARBA00022692"/>
    </source>
</evidence>
<dbReference type="PANTHER" id="PTHR22883:SF203">
    <property type="entry name" value="PALMITOYLTRANSFERASE"/>
    <property type="match status" value="1"/>
</dbReference>
<evidence type="ECO:0000259" key="9">
    <source>
        <dbReference type="Pfam" id="PF01529"/>
    </source>
</evidence>
<feature type="region of interest" description="Disordered" evidence="8">
    <location>
        <begin position="297"/>
        <end position="333"/>
    </location>
</feature>
<keyword evidence="4 7" id="KW-1133">Transmembrane helix</keyword>
<organism evidence="10 11">
    <name type="scientific">Blattamonas nauphoetae</name>
    <dbReference type="NCBI Taxonomy" id="2049346"/>
    <lineage>
        <taxon>Eukaryota</taxon>
        <taxon>Metamonada</taxon>
        <taxon>Preaxostyla</taxon>
        <taxon>Oxymonadida</taxon>
        <taxon>Blattamonas</taxon>
    </lineage>
</organism>
<feature type="domain" description="Palmitoyltransferase DHHC" evidence="9">
    <location>
        <begin position="106"/>
        <end position="242"/>
    </location>
</feature>
<name>A0ABQ9Y626_9EUKA</name>
<evidence type="ECO:0000256" key="7">
    <source>
        <dbReference type="RuleBase" id="RU079119"/>
    </source>
</evidence>
<comment type="similarity">
    <text evidence="7">Belongs to the DHHC palmitoyltransferase family.</text>
</comment>
<accession>A0ABQ9Y626</accession>
<keyword evidence="6 7" id="KW-0012">Acyltransferase</keyword>
<evidence type="ECO:0000256" key="1">
    <source>
        <dbReference type="ARBA" id="ARBA00004141"/>
    </source>
</evidence>
<feature type="compositionally biased region" description="Polar residues" evidence="8">
    <location>
        <begin position="453"/>
        <end position="464"/>
    </location>
</feature>
<dbReference type="PROSITE" id="PS50216">
    <property type="entry name" value="DHHC"/>
    <property type="match status" value="1"/>
</dbReference>
<dbReference type="InterPro" id="IPR039859">
    <property type="entry name" value="PFA4/ZDH16/20/ERF2-like"/>
</dbReference>
<evidence type="ECO:0000256" key="2">
    <source>
        <dbReference type="ARBA" id="ARBA00022679"/>
    </source>
</evidence>
<dbReference type="PANTHER" id="PTHR22883">
    <property type="entry name" value="ZINC FINGER DHHC DOMAIN CONTAINING PROTEIN"/>
    <property type="match status" value="1"/>
</dbReference>
<feature type="region of interest" description="Disordered" evidence="8">
    <location>
        <begin position="243"/>
        <end position="262"/>
    </location>
</feature>
<dbReference type="Pfam" id="PF01529">
    <property type="entry name" value="DHHC"/>
    <property type="match status" value="1"/>
</dbReference>
<feature type="compositionally biased region" description="Polar residues" evidence="8">
    <location>
        <begin position="478"/>
        <end position="495"/>
    </location>
</feature>
<evidence type="ECO:0000256" key="4">
    <source>
        <dbReference type="ARBA" id="ARBA00022989"/>
    </source>
</evidence>
<keyword evidence="5 7" id="KW-0472">Membrane</keyword>
<evidence type="ECO:0000256" key="8">
    <source>
        <dbReference type="SAM" id="MobiDB-lite"/>
    </source>
</evidence>
<dbReference type="EMBL" id="JARBJD010000031">
    <property type="protein sequence ID" value="KAK2959181.1"/>
    <property type="molecule type" value="Genomic_DNA"/>
</dbReference>
<comment type="subcellular location">
    <subcellularLocation>
        <location evidence="1">Membrane</location>
        <topology evidence="1">Multi-pass membrane protein</topology>
    </subcellularLocation>
</comment>
<evidence type="ECO:0000313" key="11">
    <source>
        <dbReference type="Proteomes" id="UP001281761"/>
    </source>
</evidence>
<keyword evidence="2 7" id="KW-0808">Transferase</keyword>
<feature type="transmembrane region" description="Helical" evidence="7">
    <location>
        <begin position="60"/>
        <end position="83"/>
    </location>
</feature>